<evidence type="ECO:0000313" key="2">
    <source>
        <dbReference type="EMBL" id="KAH0904130.1"/>
    </source>
</evidence>
<keyword evidence="1" id="KW-0812">Transmembrane</keyword>
<dbReference type="EMBL" id="JAGKQM010000011">
    <property type="protein sequence ID" value="KAH0904130.1"/>
    <property type="molecule type" value="Genomic_DNA"/>
</dbReference>
<gene>
    <name evidence="2" type="ORF">HID58_043633</name>
</gene>
<sequence>HRSGIELGESGVVEFVSDGNGEGDGVAAVTELRERLGDNGLTECGVTYPGGADQSCLILWSPHTGERNPASALSPNVSSLYSFDSQIRYDNGKFATSGFGVEASVVISWLFILIALVYEKRAPYPYVEIFLCSYKMVNSRTRQTRA</sequence>
<name>A0ABQ8BH23_BRANA</name>
<feature type="non-terminal residue" evidence="2">
    <location>
        <position position="1"/>
    </location>
</feature>
<protein>
    <submittedName>
        <fullName evidence="2">Uncharacterized protein</fullName>
    </submittedName>
</protein>
<feature type="transmembrane region" description="Helical" evidence="1">
    <location>
        <begin position="94"/>
        <end position="118"/>
    </location>
</feature>
<keyword evidence="3" id="KW-1185">Reference proteome</keyword>
<dbReference type="Proteomes" id="UP000824890">
    <property type="component" value="Unassembled WGS sequence"/>
</dbReference>
<reference evidence="2 3" key="1">
    <citation type="submission" date="2021-05" db="EMBL/GenBank/DDBJ databases">
        <title>Genome Assembly of Synthetic Allotetraploid Brassica napus Reveals Homoeologous Exchanges between Subgenomes.</title>
        <authorList>
            <person name="Davis J.T."/>
        </authorList>
    </citation>
    <scope>NUCLEOTIDE SEQUENCE [LARGE SCALE GENOMIC DNA]</scope>
    <source>
        <strain evidence="3">cv. Da-Ae</strain>
        <tissue evidence="2">Seedling</tissue>
    </source>
</reference>
<comment type="caution">
    <text evidence="2">The sequence shown here is derived from an EMBL/GenBank/DDBJ whole genome shotgun (WGS) entry which is preliminary data.</text>
</comment>
<feature type="non-terminal residue" evidence="2">
    <location>
        <position position="146"/>
    </location>
</feature>
<keyword evidence="1" id="KW-0472">Membrane</keyword>
<organism evidence="2 3">
    <name type="scientific">Brassica napus</name>
    <name type="common">Rape</name>
    <dbReference type="NCBI Taxonomy" id="3708"/>
    <lineage>
        <taxon>Eukaryota</taxon>
        <taxon>Viridiplantae</taxon>
        <taxon>Streptophyta</taxon>
        <taxon>Embryophyta</taxon>
        <taxon>Tracheophyta</taxon>
        <taxon>Spermatophyta</taxon>
        <taxon>Magnoliopsida</taxon>
        <taxon>eudicotyledons</taxon>
        <taxon>Gunneridae</taxon>
        <taxon>Pentapetalae</taxon>
        <taxon>rosids</taxon>
        <taxon>malvids</taxon>
        <taxon>Brassicales</taxon>
        <taxon>Brassicaceae</taxon>
        <taxon>Brassiceae</taxon>
        <taxon>Brassica</taxon>
    </lineage>
</organism>
<evidence type="ECO:0000256" key="1">
    <source>
        <dbReference type="SAM" id="Phobius"/>
    </source>
</evidence>
<proteinExistence type="predicted"/>
<evidence type="ECO:0000313" key="3">
    <source>
        <dbReference type="Proteomes" id="UP000824890"/>
    </source>
</evidence>
<keyword evidence="1" id="KW-1133">Transmembrane helix</keyword>
<accession>A0ABQ8BH23</accession>